<evidence type="ECO:0000256" key="6">
    <source>
        <dbReference type="ARBA" id="ARBA00023136"/>
    </source>
</evidence>
<dbReference type="InterPro" id="IPR035906">
    <property type="entry name" value="MetI-like_sf"/>
</dbReference>
<gene>
    <name evidence="9" type="ORF">VLY81_02915</name>
</gene>
<name>A0ABZ1BRD6_9FIRM</name>
<dbReference type="Gene3D" id="1.10.3720.10">
    <property type="entry name" value="MetI-like"/>
    <property type="match status" value="1"/>
</dbReference>
<comment type="similarity">
    <text evidence="7">Belongs to the binding-protein-dependent transport system permease family.</text>
</comment>
<keyword evidence="5 7" id="KW-1133">Transmembrane helix</keyword>
<keyword evidence="4 7" id="KW-0812">Transmembrane</keyword>
<feature type="domain" description="ABC transmembrane type-1" evidence="8">
    <location>
        <begin position="61"/>
        <end position="275"/>
    </location>
</feature>
<feature type="transmembrane region" description="Helical" evidence="7">
    <location>
        <begin position="7"/>
        <end position="30"/>
    </location>
</feature>
<dbReference type="PANTHER" id="PTHR30193:SF37">
    <property type="entry name" value="INNER MEMBRANE ABC TRANSPORTER PERMEASE PROTEIN YCJO"/>
    <property type="match status" value="1"/>
</dbReference>
<evidence type="ECO:0000313" key="10">
    <source>
        <dbReference type="Proteomes" id="UP001333102"/>
    </source>
</evidence>
<evidence type="ECO:0000256" key="4">
    <source>
        <dbReference type="ARBA" id="ARBA00022692"/>
    </source>
</evidence>
<sequence length="286" mass="31725">MTGRRSAWAGFVFTVPAIVVLGAILLVPVLDVFRTSLSNPSFPGLGNFVELLQEEVFWKALGNTILFTVVSVAGHLVLGLWVAMLVNKPLAGQRVFRNVVLLPWMLPPAVVATTWAWMYHLPFGLMNPILLKLGLIRQPLAWLSEPSLAMPSLLVANLWRGFPFVSIILLAGLQSIPAYLYEAASVDGANAWQKFWGVTLPSMSRIMLIAMMLDLIGTVKYFDLIWVMTHGGPANQTEVFATLIYRLAFVFYRTGPAAALAVIMFGVLGLLTYLYLRTSRHQDQYV</sequence>
<feature type="transmembrane region" description="Helical" evidence="7">
    <location>
        <begin position="202"/>
        <end position="222"/>
    </location>
</feature>
<evidence type="ECO:0000256" key="2">
    <source>
        <dbReference type="ARBA" id="ARBA00022448"/>
    </source>
</evidence>
<dbReference type="InterPro" id="IPR000515">
    <property type="entry name" value="MetI-like"/>
</dbReference>
<dbReference type="EMBL" id="CP141614">
    <property type="protein sequence ID" value="WRP15138.1"/>
    <property type="molecule type" value="Genomic_DNA"/>
</dbReference>
<evidence type="ECO:0000313" key="9">
    <source>
        <dbReference type="EMBL" id="WRP15138.1"/>
    </source>
</evidence>
<comment type="subcellular location">
    <subcellularLocation>
        <location evidence="1 7">Cell membrane</location>
        <topology evidence="1 7">Multi-pass membrane protein</topology>
    </subcellularLocation>
</comment>
<reference evidence="10" key="1">
    <citation type="submission" date="2023-12" db="EMBL/GenBank/DDBJ databases">
        <title>Novel isolates from deep terrestrial aquifers shed light on the physiology and ecology of the class Limnochordia.</title>
        <authorList>
            <person name="Karnachuk O.V."/>
            <person name="Lukina A.P."/>
            <person name="Avakyan M.R."/>
            <person name="Kadnikov V."/>
            <person name="Begmatov S."/>
            <person name="Beletsky A.V."/>
            <person name="Mardanov A.V."/>
            <person name="Ravin N.V."/>
        </authorList>
    </citation>
    <scope>NUCLEOTIDE SEQUENCE [LARGE SCALE GENOMIC DNA]</scope>
    <source>
        <strain evidence="10">LN</strain>
    </source>
</reference>
<feature type="transmembrane region" description="Helical" evidence="7">
    <location>
        <begin position="65"/>
        <end position="87"/>
    </location>
</feature>
<keyword evidence="10" id="KW-1185">Reference proteome</keyword>
<keyword evidence="6 7" id="KW-0472">Membrane</keyword>
<evidence type="ECO:0000256" key="7">
    <source>
        <dbReference type="RuleBase" id="RU363032"/>
    </source>
</evidence>
<dbReference type="InterPro" id="IPR051393">
    <property type="entry name" value="ABC_transporter_permease"/>
</dbReference>
<evidence type="ECO:0000256" key="5">
    <source>
        <dbReference type="ARBA" id="ARBA00022989"/>
    </source>
</evidence>
<organism evidence="9 10">
    <name type="scientific">Geochorda subterranea</name>
    <dbReference type="NCBI Taxonomy" id="3109564"/>
    <lineage>
        <taxon>Bacteria</taxon>
        <taxon>Bacillati</taxon>
        <taxon>Bacillota</taxon>
        <taxon>Limnochordia</taxon>
        <taxon>Limnochordales</taxon>
        <taxon>Geochordaceae</taxon>
        <taxon>Geochorda</taxon>
    </lineage>
</organism>
<accession>A0ABZ1BRD6</accession>
<dbReference type="Pfam" id="PF00528">
    <property type="entry name" value="BPD_transp_1"/>
    <property type="match status" value="1"/>
</dbReference>
<keyword evidence="2 7" id="KW-0813">Transport</keyword>
<evidence type="ECO:0000256" key="1">
    <source>
        <dbReference type="ARBA" id="ARBA00004651"/>
    </source>
</evidence>
<dbReference type="Proteomes" id="UP001333102">
    <property type="component" value="Chromosome"/>
</dbReference>
<dbReference type="PANTHER" id="PTHR30193">
    <property type="entry name" value="ABC TRANSPORTER PERMEASE PROTEIN"/>
    <property type="match status" value="1"/>
</dbReference>
<keyword evidence="3" id="KW-1003">Cell membrane</keyword>
<protein>
    <submittedName>
        <fullName evidence="9">Sugar ABC transporter permease</fullName>
    </submittedName>
</protein>
<evidence type="ECO:0000259" key="8">
    <source>
        <dbReference type="PROSITE" id="PS50928"/>
    </source>
</evidence>
<feature type="transmembrane region" description="Helical" evidence="7">
    <location>
        <begin position="257"/>
        <end position="276"/>
    </location>
</feature>
<feature type="transmembrane region" description="Helical" evidence="7">
    <location>
        <begin position="99"/>
        <end position="118"/>
    </location>
</feature>
<evidence type="ECO:0000256" key="3">
    <source>
        <dbReference type="ARBA" id="ARBA00022475"/>
    </source>
</evidence>
<feature type="transmembrane region" description="Helical" evidence="7">
    <location>
        <begin position="161"/>
        <end position="181"/>
    </location>
</feature>
<dbReference type="CDD" id="cd06261">
    <property type="entry name" value="TM_PBP2"/>
    <property type="match status" value="1"/>
</dbReference>
<dbReference type="SUPFAM" id="SSF161098">
    <property type="entry name" value="MetI-like"/>
    <property type="match status" value="1"/>
</dbReference>
<dbReference type="RefSeq" id="WP_324669528.1">
    <property type="nucleotide sequence ID" value="NZ_CP141614.1"/>
</dbReference>
<dbReference type="PROSITE" id="PS50928">
    <property type="entry name" value="ABC_TM1"/>
    <property type="match status" value="1"/>
</dbReference>
<proteinExistence type="inferred from homology"/>